<keyword evidence="2" id="KW-0560">Oxidoreductase</keyword>
<dbReference type="PANTHER" id="PTHR42685">
    <property type="entry name" value="GERANYLGERANYL DIPHOSPHATE REDUCTASE"/>
    <property type="match status" value="1"/>
</dbReference>
<accession>A0ABU1DA97</accession>
<reference evidence="2" key="1">
    <citation type="submission" date="2020-10" db="EMBL/GenBank/DDBJ databases">
        <authorList>
            <person name="Abbas A."/>
            <person name="Razzaq R."/>
            <person name="Waqas M."/>
            <person name="Abbas N."/>
            <person name="Nielsen T.K."/>
            <person name="Hansen L.H."/>
            <person name="Hussain S."/>
            <person name="Shahid M."/>
        </authorList>
    </citation>
    <scope>NUCLEOTIDE SEQUENCE</scope>
    <source>
        <strain evidence="2">S14</strain>
    </source>
</reference>
<evidence type="ECO:0000259" key="1">
    <source>
        <dbReference type="Pfam" id="PF01494"/>
    </source>
</evidence>
<comment type="caution">
    <text evidence="2">The sequence shown here is derived from an EMBL/GenBank/DDBJ whole genome shotgun (WGS) entry which is preliminary data.</text>
</comment>
<dbReference type="Proteomes" id="UP001181622">
    <property type="component" value="Unassembled WGS sequence"/>
</dbReference>
<dbReference type="Pfam" id="PF01494">
    <property type="entry name" value="FAD_binding_3"/>
    <property type="match status" value="1"/>
</dbReference>
<dbReference type="PANTHER" id="PTHR42685:SF22">
    <property type="entry name" value="CONDITIONED MEDIUM FACTOR RECEPTOR 1"/>
    <property type="match status" value="1"/>
</dbReference>
<dbReference type="InterPro" id="IPR002938">
    <property type="entry name" value="FAD-bd"/>
</dbReference>
<sequence>MSRRHDVVVVGGGPAGAAFATLLAKAGRDVVLVEREARAHDKVCGEFLSHEALSYLKALGVDPYALGAVPIRQVVLARGRISVVRKLPFEAASLSRRALDEALLRRAAEAGAAVLRGRAVRELARTADGWTARLQDGESLLADAAALACGKHDLREHVRPAGIQNDLIGLKAHFRLAEAGSDRLRETVMIGLFPGGYAGLEPIEDERANLCLLVRGDAFAALGRAWPVLLETVLKSAPDIGAVLKGAVQLHQRPLAVARIPFGLVTAESPDGCWRLGDQAAVIPSFAGEGMSLALHSARLAAEAMLHGRPAAMYQARFAADVGARVRVAAWLSKAATATPAQALAALLCRTFPSTLSALAAATRIPSGALR</sequence>
<dbReference type="GO" id="GO:0004497">
    <property type="term" value="F:monooxygenase activity"/>
    <property type="evidence" value="ECO:0007669"/>
    <property type="project" value="UniProtKB-KW"/>
</dbReference>
<proteinExistence type="predicted"/>
<feature type="domain" description="FAD-binding" evidence="1">
    <location>
        <begin position="5"/>
        <end position="138"/>
    </location>
</feature>
<evidence type="ECO:0000313" key="2">
    <source>
        <dbReference type="EMBL" id="MDR4305026.1"/>
    </source>
</evidence>
<dbReference type="InterPro" id="IPR036188">
    <property type="entry name" value="FAD/NAD-bd_sf"/>
</dbReference>
<name>A0ABU1DA97_9HYPH</name>
<protein>
    <submittedName>
        <fullName evidence="2">FAD-dependent monooxygenase</fullName>
    </submittedName>
</protein>
<organism evidence="2 3">
    <name type="scientific">Chelatococcus sambhunathii</name>
    <dbReference type="NCBI Taxonomy" id="363953"/>
    <lineage>
        <taxon>Bacteria</taxon>
        <taxon>Pseudomonadati</taxon>
        <taxon>Pseudomonadota</taxon>
        <taxon>Alphaproteobacteria</taxon>
        <taxon>Hyphomicrobiales</taxon>
        <taxon>Chelatococcaceae</taxon>
        <taxon>Chelatococcus</taxon>
    </lineage>
</organism>
<dbReference type="RefSeq" id="WP_309388078.1">
    <property type="nucleotide sequence ID" value="NZ_JADBEO010000001.1"/>
</dbReference>
<gene>
    <name evidence="2" type="ORF">IHQ68_00085</name>
</gene>
<dbReference type="SUPFAM" id="SSF51905">
    <property type="entry name" value="FAD/NAD(P)-binding domain"/>
    <property type="match status" value="1"/>
</dbReference>
<dbReference type="Gene3D" id="3.50.50.60">
    <property type="entry name" value="FAD/NAD(P)-binding domain"/>
    <property type="match status" value="1"/>
</dbReference>
<dbReference type="EMBL" id="JADBEO010000001">
    <property type="protein sequence ID" value="MDR4305026.1"/>
    <property type="molecule type" value="Genomic_DNA"/>
</dbReference>
<keyword evidence="2" id="KW-0503">Monooxygenase</keyword>
<keyword evidence="3" id="KW-1185">Reference proteome</keyword>
<evidence type="ECO:0000313" key="3">
    <source>
        <dbReference type="Proteomes" id="UP001181622"/>
    </source>
</evidence>
<dbReference type="InterPro" id="IPR050407">
    <property type="entry name" value="Geranylgeranyl_reductase"/>
</dbReference>